<evidence type="ECO:0000313" key="2">
    <source>
        <dbReference type="Proteomes" id="UP001139721"/>
    </source>
</evidence>
<name>A0A9X2D446_9GAMM</name>
<dbReference type="Proteomes" id="UP001139721">
    <property type="component" value="Unassembled WGS sequence"/>
</dbReference>
<evidence type="ECO:0000313" key="1">
    <source>
        <dbReference type="EMBL" id="MCL9685695.1"/>
    </source>
</evidence>
<reference evidence="1" key="1">
    <citation type="submission" date="2021-11" db="EMBL/GenBank/DDBJ databases">
        <title>Legionella maioricencis sp. nov., a new species isolated from hot water samples in Mallorca.</title>
        <authorList>
            <person name="Crespi S."/>
            <person name="Drasar V."/>
            <person name="Salva-Serra F."/>
            <person name="Jaen-Luchoro D."/>
            <person name="Pineiro-Iglesias B."/>
            <person name="Aliaga F."/>
            <person name="Fernandez-Juarez V."/>
            <person name="Coll G."/>
            <person name="Moore E.R.B."/>
            <person name="Bennasar-Figueras A."/>
        </authorList>
    </citation>
    <scope>NUCLEOTIDE SEQUENCE</scope>
    <source>
        <strain evidence="1">HCPI-6</strain>
    </source>
</reference>
<dbReference type="EMBL" id="JAJKBJ010000034">
    <property type="protein sequence ID" value="MCL9685695.1"/>
    <property type="molecule type" value="Genomic_DNA"/>
</dbReference>
<dbReference type="RefSeq" id="WP_250424552.1">
    <property type="nucleotide sequence ID" value="NZ_JAJKBJ010000034.1"/>
</dbReference>
<keyword evidence="2" id="KW-1185">Reference proteome</keyword>
<sequence length="784" mass="89403">MRIQLTDIFAKDKNGKFLKDNDGVFLLNPKKLPGAKRPISSFQDLLDTLDRVTSISDDPDVTTATKKTYVKELTKLLLRELQEHLKKTKADWHDDKFNPKIYIVAKQLEALAYLTGEVEYIRKYILPIGKEPDDKEVMLFPNLEPIKCDYQKYEETNFLDNDSELAFSNFERELLTVQMILRVLNPRFINQRHEQVCGVNAFVHNIAIFNPLQYVEMVGSLAETGEVDIQKLSFKRGSLKVKVTKSITDKQPAGEDLEEIRDVDHVILNGIRASENALMSYDQESSEVGKQLFGVTTSKELKSWMKQSSFHNVQNIPIHDRDSIKQLGQLIQDGYMVGFLGTATLANIIITPEDDLPAEQNKISQAMDGHFFVINNIEYDEQNDNVKIRILTWGEQSEATIPFKVWEAHKGVIGGATVGQTPYAAFLMRAKVKQMSTESTFCSPEVYCMYVKNIISGNSEYKEIQHMIDDAYKHTNGQTWMESAQKIQDYIEGLPKEKRPKDVPHPISLIPSVTPEVIDEFNRIHKMENRGEKIEALKKMGVKDNIEVQRQLVALYAQEGRWPKIKELFTSVPSYREINRTIMKESLQMGCNRAETTGVSVPQDIISLIKENTLLKAEDLVNYLSDITGLPKGGAFTYGIKGRLLEVVNIRRMEEGKDKVDTLQNFKLDKKDVVNFVSLLDREIHKSNPAHLGMNNPKLNEFCDSLIDHFEKGIVQPISELHGAHKKSFFQKMGEFFLKIASIISDNVISKNINSTIDYKSQFANMKESSEEVIVNNDLAANRY</sequence>
<comment type="caution">
    <text evidence="1">The sequence shown here is derived from an EMBL/GenBank/DDBJ whole genome shotgun (WGS) entry which is preliminary data.</text>
</comment>
<gene>
    <name evidence="1" type="ORF">LOX96_16460</name>
</gene>
<organism evidence="1 2">
    <name type="scientific">Legionella maioricensis</name>
    <dbReference type="NCBI Taxonomy" id="2896528"/>
    <lineage>
        <taxon>Bacteria</taxon>
        <taxon>Pseudomonadati</taxon>
        <taxon>Pseudomonadota</taxon>
        <taxon>Gammaproteobacteria</taxon>
        <taxon>Legionellales</taxon>
        <taxon>Legionellaceae</taxon>
        <taxon>Legionella</taxon>
    </lineage>
</organism>
<proteinExistence type="predicted"/>
<accession>A0A9X2D446</accession>
<protein>
    <submittedName>
        <fullName evidence="1">Uncharacterized protein</fullName>
    </submittedName>
</protein>
<dbReference type="AlphaFoldDB" id="A0A9X2D446"/>